<name>A0AAU8CIQ1_9HYPH</name>
<evidence type="ECO:0000256" key="1">
    <source>
        <dbReference type="SAM" id="MobiDB-lite"/>
    </source>
</evidence>
<dbReference type="RefSeq" id="WP_353645750.1">
    <property type="nucleotide sequence ID" value="NZ_CP159253.1"/>
</dbReference>
<feature type="region of interest" description="Disordered" evidence="1">
    <location>
        <begin position="29"/>
        <end position="56"/>
    </location>
</feature>
<protein>
    <submittedName>
        <fullName evidence="2">Uncharacterized protein</fullName>
    </submittedName>
</protein>
<sequence>MSKILADLTQKPQGRQFARATVLVHDEGIGGNPGSPVGAKITGKRCPTGRWNKMSFPERVPTRPVMAEVRVSGGQRQLQPKRNPMRLYRPQDQRGVQTVFVIFDRDTGQELARVRGNASHCEIEAEKLARSQGCEFADLIVKFEGELDV</sequence>
<reference evidence="2" key="1">
    <citation type="submission" date="2024-06" db="EMBL/GenBank/DDBJ databases">
        <title>Mesorhizobium karijinii sp. nov., a symbiont of the iconic Swainsona formosa from arid Australia.</title>
        <authorList>
            <person name="Hill Y.J."/>
            <person name="Watkin E.L.J."/>
            <person name="O'Hara G.W."/>
            <person name="Terpolilli J."/>
            <person name="Tye M.L."/>
            <person name="Kohlmeier M.G."/>
        </authorList>
    </citation>
    <scope>NUCLEOTIDE SEQUENCE</scope>
    <source>
        <strain evidence="2">WSM2240</strain>
    </source>
</reference>
<evidence type="ECO:0000313" key="2">
    <source>
        <dbReference type="EMBL" id="XCG46712.1"/>
    </source>
</evidence>
<dbReference type="AlphaFoldDB" id="A0AAU8CIQ1"/>
<organism evidence="2">
    <name type="scientific">Mesorhizobium sp. WSM2240</name>
    <dbReference type="NCBI Taxonomy" id="3228851"/>
    <lineage>
        <taxon>Bacteria</taxon>
        <taxon>Pseudomonadati</taxon>
        <taxon>Pseudomonadota</taxon>
        <taxon>Alphaproteobacteria</taxon>
        <taxon>Hyphomicrobiales</taxon>
        <taxon>Phyllobacteriaceae</taxon>
        <taxon>Mesorhizobium</taxon>
    </lineage>
</organism>
<accession>A0AAU8CIQ1</accession>
<proteinExistence type="predicted"/>
<dbReference type="EMBL" id="CP159253">
    <property type="protein sequence ID" value="XCG46712.1"/>
    <property type="molecule type" value="Genomic_DNA"/>
</dbReference>
<gene>
    <name evidence="2" type="ORF">ABVK50_15435</name>
</gene>